<reference evidence="5 6" key="1">
    <citation type="journal article" date="2018" name="Microbiome">
        <title>Fine metagenomic profile of the Mediterranean stratified and mixed water columns revealed by assembly and recruitment.</title>
        <authorList>
            <person name="Haro-Moreno J.M."/>
            <person name="Lopez-Perez M."/>
            <person name="De La Torre J.R."/>
            <person name="Picazo A."/>
            <person name="Camacho A."/>
            <person name="Rodriguez-Valera F."/>
        </authorList>
    </citation>
    <scope>NUCLEOTIDE SEQUENCE [LARGE SCALE GENOMIC DNA]</scope>
    <source>
        <strain evidence="5">MED-G57</strain>
    </source>
</reference>
<dbReference type="Proteomes" id="UP000253570">
    <property type="component" value="Unassembled WGS sequence"/>
</dbReference>
<evidence type="ECO:0000256" key="1">
    <source>
        <dbReference type="ARBA" id="ARBA00022448"/>
    </source>
</evidence>
<keyword evidence="1" id="KW-0813">Transport</keyword>
<proteinExistence type="predicted"/>
<sequence length="362" mass="40984">MIKNRSCIEISNLNKSFGNTLAVADVSFDIYENEFFTILGPSGCGKSTLLRLIAGLEIQDKGGIIINGIDCSKIPANKRPVNMVFQSYALFPHMNIKDNIEFGLKLKKINPKEISHRVANILDLIKMSGYIYKYPDQLSGGQRQRVALARAIVNNPSIILLDEPLSALDANLRIEMQQELVNIQRNLEMTFMLVTHDQDEALSISSRIAIMENGGIIETNTATNMYEYPMKKYSAEFLGRINIIEGNILEGANDKIFYTETFGDIKIKNNEAITKTMLLGIRPEKIIIENKKKEILGRIYVKGTIISSTYYGDMTYLTIELHNKKEIYIHVQNIHRDSLNELKIGKKLKASFDISDLILLEK</sequence>
<evidence type="ECO:0000313" key="5">
    <source>
        <dbReference type="EMBL" id="RCL74406.1"/>
    </source>
</evidence>
<name>A0A368DSW1_9PROT</name>
<evidence type="ECO:0000313" key="6">
    <source>
        <dbReference type="Proteomes" id="UP000253570"/>
    </source>
</evidence>
<dbReference type="InterPro" id="IPR003439">
    <property type="entry name" value="ABC_transporter-like_ATP-bd"/>
</dbReference>
<feature type="domain" description="ABC transporter" evidence="4">
    <location>
        <begin position="8"/>
        <end position="238"/>
    </location>
</feature>
<gene>
    <name evidence="5" type="ORF">DBW71_01385</name>
</gene>
<comment type="caution">
    <text evidence="5">The sequence shown here is derived from an EMBL/GenBank/DDBJ whole genome shotgun (WGS) entry which is preliminary data.</text>
</comment>
<dbReference type="InterPro" id="IPR003593">
    <property type="entry name" value="AAA+_ATPase"/>
</dbReference>
<dbReference type="GO" id="GO:0015847">
    <property type="term" value="P:putrescine transport"/>
    <property type="evidence" value="ECO:0007669"/>
    <property type="project" value="UniProtKB-ARBA"/>
</dbReference>
<dbReference type="EMBL" id="QOQD01000002">
    <property type="protein sequence ID" value="RCL74406.1"/>
    <property type="molecule type" value="Genomic_DNA"/>
</dbReference>
<evidence type="ECO:0000259" key="4">
    <source>
        <dbReference type="PROSITE" id="PS50893"/>
    </source>
</evidence>
<dbReference type="SUPFAM" id="SSF50331">
    <property type="entry name" value="MOP-like"/>
    <property type="match status" value="1"/>
</dbReference>
<evidence type="ECO:0000256" key="3">
    <source>
        <dbReference type="ARBA" id="ARBA00022840"/>
    </source>
</evidence>
<dbReference type="InterPro" id="IPR013611">
    <property type="entry name" value="Transp-assoc_OB_typ2"/>
</dbReference>
<dbReference type="PROSITE" id="PS50893">
    <property type="entry name" value="ABC_TRANSPORTER_2"/>
    <property type="match status" value="1"/>
</dbReference>
<dbReference type="FunFam" id="3.40.50.300:FF:000133">
    <property type="entry name" value="Spermidine/putrescine import ATP-binding protein PotA"/>
    <property type="match status" value="1"/>
</dbReference>
<dbReference type="InterPro" id="IPR008995">
    <property type="entry name" value="Mo/tungstate-bd_C_term_dom"/>
</dbReference>
<dbReference type="Pfam" id="PF08402">
    <property type="entry name" value="TOBE_2"/>
    <property type="match status" value="1"/>
</dbReference>
<organism evidence="5 6">
    <name type="scientific">PS1 clade bacterium</name>
    <dbReference type="NCBI Taxonomy" id="2175152"/>
    <lineage>
        <taxon>Bacteria</taxon>
        <taxon>Pseudomonadati</taxon>
        <taxon>Pseudomonadota</taxon>
        <taxon>Alphaproteobacteria</taxon>
        <taxon>PS1 clade</taxon>
    </lineage>
</organism>
<dbReference type="GO" id="GO:0005524">
    <property type="term" value="F:ATP binding"/>
    <property type="evidence" value="ECO:0007669"/>
    <property type="project" value="UniProtKB-KW"/>
</dbReference>
<dbReference type="PROSITE" id="PS00211">
    <property type="entry name" value="ABC_TRANSPORTER_1"/>
    <property type="match status" value="1"/>
</dbReference>
<protein>
    <submittedName>
        <fullName evidence="5">ABC transporter ATP-binding protein</fullName>
    </submittedName>
</protein>
<dbReference type="Gene3D" id="3.40.50.300">
    <property type="entry name" value="P-loop containing nucleotide triphosphate hydrolases"/>
    <property type="match status" value="1"/>
</dbReference>
<dbReference type="SUPFAM" id="SSF52540">
    <property type="entry name" value="P-loop containing nucleoside triphosphate hydrolases"/>
    <property type="match status" value="1"/>
</dbReference>
<dbReference type="SMART" id="SM00382">
    <property type="entry name" value="AAA"/>
    <property type="match status" value="1"/>
</dbReference>
<dbReference type="InterPro" id="IPR027417">
    <property type="entry name" value="P-loop_NTPase"/>
</dbReference>
<dbReference type="AlphaFoldDB" id="A0A368DSW1"/>
<dbReference type="InterPro" id="IPR050093">
    <property type="entry name" value="ABC_SmlMolc_Importer"/>
</dbReference>
<dbReference type="InterPro" id="IPR017871">
    <property type="entry name" value="ABC_transporter-like_CS"/>
</dbReference>
<dbReference type="GO" id="GO:0016887">
    <property type="term" value="F:ATP hydrolysis activity"/>
    <property type="evidence" value="ECO:0007669"/>
    <property type="project" value="InterPro"/>
</dbReference>
<dbReference type="Pfam" id="PF00005">
    <property type="entry name" value="ABC_tran"/>
    <property type="match status" value="1"/>
</dbReference>
<keyword evidence="3 5" id="KW-0067">ATP-binding</keyword>
<dbReference type="GO" id="GO:0022857">
    <property type="term" value="F:transmembrane transporter activity"/>
    <property type="evidence" value="ECO:0007669"/>
    <property type="project" value="InterPro"/>
</dbReference>
<keyword evidence="2" id="KW-0547">Nucleotide-binding</keyword>
<dbReference type="PANTHER" id="PTHR42781:SF4">
    <property type="entry name" value="SPERMIDINE_PUTRESCINE IMPORT ATP-BINDING PROTEIN POTA"/>
    <property type="match status" value="1"/>
</dbReference>
<dbReference type="GO" id="GO:0043190">
    <property type="term" value="C:ATP-binding cassette (ABC) transporter complex"/>
    <property type="evidence" value="ECO:0007669"/>
    <property type="project" value="InterPro"/>
</dbReference>
<dbReference type="PANTHER" id="PTHR42781">
    <property type="entry name" value="SPERMIDINE/PUTRESCINE IMPORT ATP-BINDING PROTEIN POTA"/>
    <property type="match status" value="1"/>
</dbReference>
<accession>A0A368DSW1</accession>
<evidence type="ECO:0000256" key="2">
    <source>
        <dbReference type="ARBA" id="ARBA00022741"/>
    </source>
</evidence>
<dbReference type="Gene3D" id="2.40.50.100">
    <property type="match status" value="1"/>
</dbReference>